<accession>T1BWJ5</accession>
<keyword evidence="1" id="KW-1133">Transmembrane helix</keyword>
<dbReference type="Pfam" id="PF06197">
    <property type="entry name" value="DUF998"/>
    <property type="match status" value="1"/>
</dbReference>
<comment type="caution">
    <text evidence="2">The sequence shown here is derived from an EMBL/GenBank/DDBJ whole genome shotgun (WGS) entry which is preliminary data.</text>
</comment>
<evidence type="ECO:0000256" key="1">
    <source>
        <dbReference type="SAM" id="Phobius"/>
    </source>
</evidence>
<evidence type="ECO:0000313" key="2">
    <source>
        <dbReference type="EMBL" id="EQD72988.1"/>
    </source>
</evidence>
<reference evidence="2" key="2">
    <citation type="journal article" date="2014" name="ISME J.">
        <title>Microbial stratification in low pH oxic and suboxic macroscopic growths along an acid mine drainage.</title>
        <authorList>
            <person name="Mendez-Garcia C."/>
            <person name="Mesa V."/>
            <person name="Sprenger R.R."/>
            <person name="Richter M."/>
            <person name="Diez M.S."/>
            <person name="Solano J."/>
            <person name="Bargiela R."/>
            <person name="Golyshina O.V."/>
            <person name="Manteca A."/>
            <person name="Ramos J.L."/>
            <person name="Gallego J.R."/>
            <person name="Llorente I."/>
            <person name="Martins Dos Santos V.A."/>
            <person name="Jensen O.N."/>
            <person name="Pelaez A.I."/>
            <person name="Sanchez J."/>
            <person name="Ferrer M."/>
        </authorList>
    </citation>
    <scope>NUCLEOTIDE SEQUENCE</scope>
</reference>
<dbReference type="AlphaFoldDB" id="T1BWJ5"/>
<gene>
    <name evidence="2" type="ORF">B1B_03457</name>
</gene>
<dbReference type="InterPro" id="IPR009339">
    <property type="entry name" value="DUF998"/>
</dbReference>
<dbReference type="EMBL" id="AUZY01002124">
    <property type="protein sequence ID" value="EQD72988.1"/>
    <property type="molecule type" value="Genomic_DNA"/>
</dbReference>
<organism evidence="2">
    <name type="scientific">mine drainage metagenome</name>
    <dbReference type="NCBI Taxonomy" id="410659"/>
    <lineage>
        <taxon>unclassified sequences</taxon>
        <taxon>metagenomes</taxon>
        <taxon>ecological metagenomes</taxon>
    </lineage>
</organism>
<keyword evidence="1" id="KW-0812">Transmembrane</keyword>
<feature type="transmembrane region" description="Helical" evidence="1">
    <location>
        <begin position="135"/>
        <end position="155"/>
    </location>
</feature>
<sequence>MGEPPDFRWEQPSVTVSSRPLMHRTVHYGAIVLIGAVLQFIAAMIVAQFRYPNYSLAQNYISDLGNTSLSPWYYVFDGSIAVLGILTAIGILLIWSSFAPGSARAIGLLLLLLAGIAAIFVGAVPENVNGTAHSIASLLVFAPSGLGLLIVGSGAMPVRTHWAPFRAFTIVLGAVTLVALMIFLLSLWGPLGPGTVERIVVAPVLLWALVISTHLLRLPARAPSRFVSGV</sequence>
<protein>
    <submittedName>
        <fullName evidence="2">Membrane protein containing DUF998</fullName>
    </submittedName>
</protein>
<feature type="transmembrane region" description="Helical" evidence="1">
    <location>
        <begin position="199"/>
        <end position="216"/>
    </location>
</feature>
<keyword evidence="1" id="KW-0472">Membrane</keyword>
<feature type="transmembrane region" description="Helical" evidence="1">
    <location>
        <begin position="71"/>
        <end position="94"/>
    </location>
</feature>
<feature type="transmembrane region" description="Helical" evidence="1">
    <location>
        <begin position="28"/>
        <end position="51"/>
    </location>
</feature>
<name>T1BWJ5_9ZZZZ</name>
<feature type="transmembrane region" description="Helical" evidence="1">
    <location>
        <begin position="167"/>
        <end position="187"/>
    </location>
</feature>
<feature type="transmembrane region" description="Helical" evidence="1">
    <location>
        <begin position="106"/>
        <end position="123"/>
    </location>
</feature>
<proteinExistence type="predicted"/>
<reference evidence="2" key="1">
    <citation type="submission" date="2013-08" db="EMBL/GenBank/DDBJ databases">
        <authorList>
            <person name="Mendez C."/>
            <person name="Richter M."/>
            <person name="Ferrer M."/>
            <person name="Sanchez J."/>
        </authorList>
    </citation>
    <scope>NUCLEOTIDE SEQUENCE</scope>
</reference>